<protein>
    <submittedName>
        <fullName evidence="1">Uncharacterized protein</fullName>
    </submittedName>
</protein>
<dbReference type="EMBL" id="ATJN01000067">
    <property type="protein sequence ID" value="EPI51507.1"/>
    <property type="molecule type" value="Genomic_DNA"/>
</dbReference>
<dbReference type="Proteomes" id="UP000015779">
    <property type="component" value="Unassembled WGS sequence"/>
</dbReference>
<evidence type="ECO:0000313" key="1">
    <source>
        <dbReference type="EMBL" id="EPI51507.1"/>
    </source>
</evidence>
<reference evidence="1 2" key="1">
    <citation type="submission" date="2013-06" db="EMBL/GenBank/DDBJ databases">
        <authorList>
            <person name="Weinstock G."/>
            <person name="Sodergren E."/>
            <person name="Lobos E.A."/>
            <person name="Fulton L."/>
            <person name="Fulton R."/>
            <person name="Courtney L."/>
            <person name="Fronick C."/>
            <person name="O'Laughlin M."/>
            <person name="Godfrey J."/>
            <person name="Wilson R.M."/>
            <person name="Miner T."/>
            <person name="Farmer C."/>
            <person name="Delehaunty K."/>
            <person name="Cordes M."/>
            <person name="Minx P."/>
            <person name="Tomlinson C."/>
            <person name="Chen J."/>
            <person name="Wollam A."/>
            <person name="Pepin K.H."/>
            <person name="Bhonagiri V."/>
            <person name="Zhang X."/>
            <person name="Warren W."/>
            <person name="Mitreva M."/>
            <person name="Mardis E.R."/>
            <person name="Wilson R.K."/>
        </authorList>
    </citation>
    <scope>NUCLEOTIDE SEQUENCE [LARGE SCALE GENOMIC DNA]</scope>
    <source>
        <strain evidence="1 2">JCP8017A</strain>
    </source>
</reference>
<proteinExistence type="predicted"/>
<sequence>MLAERLCCVGQWESPGFACTGAGWNVRHIALNAFEYWICLVFCPFWELRANA</sequence>
<dbReference type="AlphaFoldDB" id="T2PJU3"/>
<dbReference type="HOGENOM" id="CLU_3080269_0_0_11"/>
<name>T2PJU3_9BIFI</name>
<evidence type="ECO:0000313" key="2">
    <source>
        <dbReference type="Proteomes" id="UP000015779"/>
    </source>
</evidence>
<gene>
    <name evidence="1" type="ORF">HMPREF1577_01074</name>
</gene>
<organism evidence="1 2">
    <name type="scientific">Gardnerella pickettii JCP8017A</name>
    <dbReference type="NCBI Taxonomy" id="1261062"/>
    <lineage>
        <taxon>Bacteria</taxon>
        <taxon>Bacillati</taxon>
        <taxon>Actinomycetota</taxon>
        <taxon>Actinomycetes</taxon>
        <taxon>Bifidobacteriales</taxon>
        <taxon>Bifidobacteriaceae</taxon>
        <taxon>Gardnerella</taxon>
        <taxon>Gardnerella pickettii</taxon>
    </lineage>
</organism>
<accession>T2PJU3</accession>
<comment type="caution">
    <text evidence="1">The sequence shown here is derived from an EMBL/GenBank/DDBJ whole genome shotgun (WGS) entry which is preliminary data.</text>
</comment>